<organism evidence="1 2">
    <name type="scientific">Coraliomargarita algicola</name>
    <dbReference type="NCBI Taxonomy" id="3092156"/>
    <lineage>
        <taxon>Bacteria</taxon>
        <taxon>Pseudomonadati</taxon>
        <taxon>Verrucomicrobiota</taxon>
        <taxon>Opitutia</taxon>
        <taxon>Puniceicoccales</taxon>
        <taxon>Coraliomargaritaceae</taxon>
        <taxon>Coraliomargarita</taxon>
    </lineage>
</organism>
<gene>
    <name evidence="1" type="ORF">SH580_17740</name>
</gene>
<reference evidence="1 2" key="1">
    <citation type="submission" date="2023-11" db="EMBL/GenBank/DDBJ databases">
        <title>Coraliomargarita sp. nov., isolated from marine algae.</title>
        <authorList>
            <person name="Lee J.K."/>
            <person name="Baek J.H."/>
            <person name="Kim J.M."/>
            <person name="Choi D.G."/>
            <person name="Jeon C.O."/>
        </authorList>
    </citation>
    <scope>NUCLEOTIDE SEQUENCE [LARGE SCALE GENOMIC DNA]</scope>
    <source>
        <strain evidence="1 2">J2-16</strain>
    </source>
</reference>
<keyword evidence="2" id="KW-1185">Reference proteome</keyword>
<accession>A0ABZ0RGV5</accession>
<dbReference type="SUPFAM" id="SSF52833">
    <property type="entry name" value="Thioredoxin-like"/>
    <property type="match status" value="1"/>
</dbReference>
<dbReference type="Gene3D" id="3.40.30.10">
    <property type="entry name" value="Glutaredoxin"/>
    <property type="match status" value="1"/>
</dbReference>
<protein>
    <recommendedName>
        <fullName evidence="3">RedB protein</fullName>
    </recommendedName>
</protein>
<proteinExistence type="predicted"/>
<sequence>MLGLIWLFLVGIGIAWLWVYSQTPGGFGEVPDVWPESSSLELNGSHFQLLMFVHPQCPCSRSSLGELAVLMRHCSSDLSARVLFVSLAGQSSEWTHSGLWHQAEGIPNVTVGLDRDGVEAACFGAETSGATLVYAGSGQLLFRGGITASRGHYGDNVGRLAIQQLVNGRDAERQTAVFGCLLNDMQCELHSEHAM</sequence>
<dbReference type="EMBL" id="CP138858">
    <property type="protein sequence ID" value="WPJ95267.1"/>
    <property type="molecule type" value="Genomic_DNA"/>
</dbReference>
<dbReference type="Proteomes" id="UP001324993">
    <property type="component" value="Chromosome"/>
</dbReference>
<evidence type="ECO:0008006" key="3">
    <source>
        <dbReference type="Google" id="ProtNLM"/>
    </source>
</evidence>
<evidence type="ECO:0000313" key="1">
    <source>
        <dbReference type="EMBL" id="WPJ95267.1"/>
    </source>
</evidence>
<dbReference type="InterPro" id="IPR036249">
    <property type="entry name" value="Thioredoxin-like_sf"/>
</dbReference>
<name>A0ABZ0RGV5_9BACT</name>
<dbReference type="RefSeq" id="WP_319832160.1">
    <property type="nucleotide sequence ID" value="NZ_CP138858.1"/>
</dbReference>
<evidence type="ECO:0000313" key="2">
    <source>
        <dbReference type="Proteomes" id="UP001324993"/>
    </source>
</evidence>